<dbReference type="InterPro" id="IPR000086">
    <property type="entry name" value="NUDIX_hydrolase_dom"/>
</dbReference>
<sequence>MKEKFVDNKAALEGYSTDKFRTPDGYTSDILLFTMKERKLHVLLIQRSETNAEGKPNIEGGKWAIPGGFVNPDEDAHQAGLRELEEETSLTDIPLTAFGVYDKPGRDPRGWIISRAHYAFVPLEALLARKAGDDAKRVDLVAVSDAFTLELAFDHKQILQDAVDKITRELLRSTKLSEFLPEFFSAKELYDMISEATYREALPPLHVFEDYLVLLPFIEQDGAGKYYFNQTVNAHSIFF</sequence>
<protein>
    <submittedName>
        <fullName evidence="3">ADP-ribose pyrophosphatase</fullName>
    </submittedName>
</protein>
<comment type="similarity">
    <text evidence="1">Belongs to the Nudix hydrolase family.</text>
</comment>
<dbReference type="Gene3D" id="3.90.79.10">
    <property type="entry name" value="Nucleoside Triphosphate Pyrophosphohydrolase"/>
    <property type="match status" value="1"/>
</dbReference>
<dbReference type="Proteomes" id="UP000019249">
    <property type="component" value="Unassembled WGS sequence"/>
</dbReference>
<dbReference type="RefSeq" id="WP_036098327.1">
    <property type="nucleotide sequence ID" value="NZ_AODF01000038.1"/>
</dbReference>
<accession>A0ABN0RC61</accession>
<dbReference type="EMBL" id="AODF01000038">
    <property type="protein sequence ID" value="EUJ26366.1"/>
    <property type="molecule type" value="Genomic_DNA"/>
</dbReference>
<gene>
    <name evidence="3" type="ORF">MFLO_14157</name>
</gene>
<comment type="caution">
    <text evidence="3">The sequence shown here is derived from an EMBL/GenBank/DDBJ whole genome shotgun (WGS) entry which is preliminary data.</text>
</comment>
<name>A0ABN0RC61_9LIST</name>
<evidence type="ECO:0000256" key="1">
    <source>
        <dbReference type="ARBA" id="ARBA00005582"/>
    </source>
</evidence>
<dbReference type="Pfam" id="PF00293">
    <property type="entry name" value="NUDIX"/>
    <property type="match status" value="1"/>
</dbReference>
<reference evidence="3 4" key="1">
    <citation type="journal article" date="2014" name="Int. J. Syst. Evol. Microbiol.">
        <title>Listeria floridensis sp. nov., Listeria aquatica sp. nov., Listeria cornellensis sp. nov., Listeria riparia sp. nov. and Listeria grandensis sp. nov., from agricultural and natural environments.</title>
        <authorList>
            <person name="den Bakker H.C."/>
            <person name="Warchocki S."/>
            <person name="Wright E.M."/>
            <person name="Allred A.F."/>
            <person name="Ahlstrom C."/>
            <person name="Manuel C.S."/>
            <person name="Stasiewicz M.J."/>
            <person name="Burrell A."/>
            <person name="Roof S."/>
            <person name="Strawn L."/>
            <person name="Fortes E.D."/>
            <person name="Nightingale K.K."/>
            <person name="Kephart D."/>
            <person name="Wiedmann M."/>
        </authorList>
    </citation>
    <scope>NUCLEOTIDE SEQUENCE [LARGE SCALE GENOMIC DNA]</scope>
    <source>
        <strain evidence="3 4">FSL S10-1187</strain>
    </source>
</reference>
<evidence type="ECO:0000259" key="2">
    <source>
        <dbReference type="PROSITE" id="PS51462"/>
    </source>
</evidence>
<dbReference type="CDD" id="cd18873">
    <property type="entry name" value="NUDIX_NadM_like"/>
    <property type="match status" value="1"/>
</dbReference>
<evidence type="ECO:0000313" key="3">
    <source>
        <dbReference type="EMBL" id="EUJ26366.1"/>
    </source>
</evidence>
<dbReference type="PANTHER" id="PTHR43736:SF1">
    <property type="entry name" value="DIHYDRONEOPTERIN TRIPHOSPHATE DIPHOSPHATASE"/>
    <property type="match status" value="1"/>
</dbReference>
<feature type="domain" description="Nudix hydrolase" evidence="2">
    <location>
        <begin position="23"/>
        <end position="163"/>
    </location>
</feature>
<dbReference type="SUPFAM" id="SSF55811">
    <property type="entry name" value="Nudix"/>
    <property type="match status" value="1"/>
</dbReference>
<dbReference type="InterPro" id="IPR015797">
    <property type="entry name" value="NUDIX_hydrolase-like_dom_sf"/>
</dbReference>
<evidence type="ECO:0000313" key="4">
    <source>
        <dbReference type="Proteomes" id="UP000019249"/>
    </source>
</evidence>
<dbReference type="PANTHER" id="PTHR43736">
    <property type="entry name" value="ADP-RIBOSE PYROPHOSPHATASE"/>
    <property type="match status" value="1"/>
</dbReference>
<proteinExistence type="inferred from homology"/>
<keyword evidence="4" id="KW-1185">Reference proteome</keyword>
<organism evidence="3 4">
    <name type="scientific">Listeria floridensis FSL S10-1187</name>
    <dbReference type="NCBI Taxonomy" id="1265817"/>
    <lineage>
        <taxon>Bacteria</taxon>
        <taxon>Bacillati</taxon>
        <taxon>Bacillota</taxon>
        <taxon>Bacilli</taxon>
        <taxon>Bacillales</taxon>
        <taxon>Listeriaceae</taxon>
        <taxon>Listeria</taxon>
    </lineage>
</organism>
<dbReference type="PROSITE" id="PS51462">
    <property type="entry name" value="NUDIX"/>
    <property type="match status" value="1"/>
</dbReference>